<accession>A0A2P5AUD8</accession>
<evidence type="ECO:0000313" key="1">
    <source>
        <dbReference type="EMBL" id="PON40174.1"/>
    </source>
</evidence>
<evidence type="ECO:0000313" key="2">
    <source>
        <dbReference type="Proteomes" id="UP000237105"/>
    </source>
</evidence>
<name>A0A2P5AUD8_PARAD</name>
<dbReference type="EMBL" id="JXTB01000445">
    <property type="protein sequence ID" value="PON40174.1"/>
    <property type="molecule type" value="Genomic_DNA"/>
</dbReference>
<dbReference type="Proteomes" id="UP000237105">
    <property type="component" value="Unassembled WGS sequence"/>
</dbReference>
<organism evidence="1 2">
    <name type="scientific">Parasponia andersonii</name>
    <name type="common">Sponia andersonii</name>
    <dbReference type="NCBI Taxonomy" id="3476"/>
    <lineage>
        <taxon>Eukaryota</taxon>
        <taxon>Viridiplantae</taxon>
        <taxon>Streptophyta</taxon>
        <taxon>Embryophyta</taxon>
        <taxon>Tracheophyta</taxon>
        <taxon>Spermatophyta</taxon>
        <taxon>Magnoliopsida</taxon>
        <taxon>eudicotyledons</taxon>
        <taxon>Gunneridae</taxon>
        <taxon>Pentapetalae</taxon>
        <taxon>rosids</taxon>
        <taxon>fabids</taxon>
        <taxon>Rosales</taxon>
        <taxon>Cannabaceae</taxon>
        <taxon>Parasponia</taxon>
    </lineage>
</organism>
<protein>
    <submittedName>
        <fullName evidence="1">Uncharacterized protein</fullName>
    </submittedName>
</protein>
<gene>
    <name evidence="1" type="ORF">PanWU01x14_299410</name>
</gene>
<proteinExistence type="predicted"/>
<dbReference type="OrthoDB" id="10304658at2759"/>
<keyword evidence="2" id="KW-1185">Reference proteome</keyword>
<reference evidence="2" key="1">
    <citation type="submission" date="2016-06" db="EMBL/GenBank/DDBJ databases">
        <title>Parallel loss of symbiosis genes in relatives of nitrogen-fixing non-legume Parasponia.</title>
        <authorList>
            <person name="Van Velzen R."/>
            <person name="Holmer R."/>
            <person name="Bu F."/>
            <person name="Rutten L."/>
            <person name="Van Zeijl A."/>
            <person name="Liu W."/>
            <person name="Santuari L."/>
            <person name="Cao Q."/>
            <person name="Sharma T."/>
            <person name="Shen D."/>
            <person name="Roswanjaya Y."/>
            <person name="Wardhani T."/>
            <person name="Kalhor M.S."/>
            <person name="Jansen J."/>
            <person name="Van den Hoogen J."/>
            <person name="Gungor B."/>
            <person name="Hartog M."/>
            <person name="Hontelez J."/>
            <person name="Verver J."/>
            <person name="Yang W.-C."/>
            <person name="Schijlen E."/>
            <person name="Repin R."/>
            <person name="Schilthuizen M."/>
            <person name="Schranz E."/>
            <person name="Heidstra R."/>
            <person name="Miyata K."/>
            <person name="Fedorova E."/>
            <person name="Kohlen W."/>
            <person name="Bisseling T."/>
            <person name="Smit S."/>
            <person name="Geurts R."/>
        </authorList>
    </citation>
    <scope>NUCLEOTIDE SEQUENCE [LARGE SCALE GENOMIC DNA]</scope>
    <source>
        <strain evidence="2">cv. WU1-14</strain>
    </source>
</reference>
<comment type="caution">
    <text evidence="1">The sequence shown here is derived from an EMBL/GenBank/DDBJ whole genome shotgun (WGS) entry which is preliminary data.</text>
</comment>
<sequence>MFSGSVNLKRALSAFSLDSIVPVFRMSIRAVCPFNSISFVVSDFSDFGRLANNPAAAIFKSSLSPFSRNPTSASSLLGLRRYSTTPSGSCWEKRNNNLMATSRVSKSGSSRRGRTRDTPLMVRTACLTNPASNLQIPRSARKAGLRTLQAELGFWSSANKLVTIDSNSS</sequence>
<dbReference type="AlphaFoldDB" id="A0A2P5AUD8"/>